<keyword evidence="2" id="KW-1185">Reference proteome</keyword>
<accession>Q0W4K8</accession>
<dbReference type="GeneID" id="5145811"/>
<dbReference type="AlphaFoldDB" id="Q0W4K8"/>
<name>Q0W4K8_METAR</name>
<evidence type="ECO:0000313" key="2">
    <source>
        <dbReference type="Proteomes" id="UP000000663"/>
    </source>
</evidence>
<dbReference type="EMBL" id="AM114193">
    <property type="protein sequence ID" value="CAJ36685.1"/>
    <property type="molecule type" value="Genomic_DNA"/>
</dbReference>
<evidence type="ECO:0000313" key="1">
    <source>
        <dbReference type="EMBL" id="CAJ36685.1"/>
    </source>
</evidence>
<dbReference type="SUPFAM" id="SSF49478">
    <property type="entry name" value="Cna protein B-type domain"/>
    <property type="match status" value="1"/>
</dbReference>
<dbReference type="STRING" id="351160.RCIX1417"/>
<dbReference type="Proteomes" id="UP000000663">
    <property type="component" value="Chromosome"/>
</dbReference>
<sequence>MNKSMILITIMAIICILFLSAVYMIGQNTAVDFGLSRSDNSSINSSGETPEKLNVTQKPDAIVDSNNNDNLGTINFQIKYGQKKYITDASVKLYAYSEENSNDLKLVDTAGNPLMNCNAELDSWGPVYQFREVPYGQYKIVSERNGSSWIAYHTLDPSTDGAINGVGADDPDLKVPDSINHNRNTIYGWVRDSSSMDYLPDLEITLLRQDTINETRYLPADVPNNPTISKSDPYTGFYYFNDISPGIYKVQVKNVGYVKNSIPIKIDGSEQEGTLCNIGI</sequence>
<protein>
    <recommendedName>
        <fullName evidence="3">Carboxypeptidase regulatory-like domain-containing protein</fullName>
    </recommendedName>
</protein>
<dbReference type="eggNOG" id="arCOG03906">
    <property type="taxonomic scope" value="Archaea"/>
</dbReference>
<proteinExistence type="predicted"/>
<organism evidence="1 2">
    <name type="scientific">Methanocella arvoryzae (strain DSM 22066 / NBRC 105507 / MRE50)</name>
    <dbReference type="NCBI Taxonomy" id="351160"/>
    <lineage>
        <taxon>Archaea</taxon>
        <taxon>Methanobacteriati</taxon>
        <taxon>Methanobacteriota</taxon>
        <taxon>Stenosarchaea group</taxon>
        <taxon>Methanomicrobia</taxon>
        <taxon>Methanocellales</taxon>
        <taxon>Methanocellaceae</taxon>
        <taxon>Methanocella</taxon>
    </lineage>
</organism>
<dbReference type="RefSeq" id="WP_012035866.1">
    <property type="nucleotide sequence ID" value="NC_009464.1"/>
</dbReference>
<evidence type="ECO:0008006" key="3">
    <source>
        <dbReference type="Google" id="ProtNLM"/>
    </source>
</evidence>
<dbReference type="KEGG" id="rci:RCIX1417"/>
<dbReference type="Gene3D" id="2.60.40.1120">
    <property type="entry name" value="Carboxypeptidase-like, regulatory domain"/>
    <property type="match status" value="1"/>
</dbReference>
<gene>
    <name evidence="1" type="ORF">RCIX1417</name>
</gene>
<reference evidence="1 2" key="1">
    <citation type="journal article" date="2006" name="Science">
        <title>Genome of rice cluster I archaea -- the key methane producers in the rice rhizosphere.</title>
        <authorList>
            <person name="Erkel C."/>
            <person name="Kube M."/>
            <person name="Reinhardt R."/>
            <person name="Liesack W."/>
        </authorList>
    </citation>
    <scope>NUCLEOTIDE SEQUENCE [LARGE SCALE GENOMIC DNA]</scope>
    <source>
        <strain evidence="2">DSM 22066 / NBRC 105507 / MRE50</strain>
    </source>
</reference>